<dbReference type="PANTHER" id="PTHR23412:SF15">
    <property type="entry name" value="MESOTHELIN-LIKE PROTEIN"/>
    <property type="match status" value="1"/>
</dbReference>
<dbReference type="GO" id="GO:0007160">
    <property type="term" value="P:cell-matrix adhesion"/>
    <property type="evidence" value="ECO:0007669"/>
    <property type="project" value="TreeGrafter"/>
</dbReference>
<gene>
    <name evidence="8" type="ORF">DR999_PMT06464</name>
</gene>
<feature type="compositionally biased region" description="Low complexity" evidence="7">
    <location>
        <begin position="1187"/>
        <end position="1201"/>
    </location>
</feature>
<dbReference type="GO" id="GO:0016020">
    <property type="term" value="C:membrane"/>
    <property type="evidence" value="ECO:0007669"/>
    <property type="project" value="UniProtKB-SubCell"/>
</dbReference>
<evidence type="ECO:0000256" key="7">
    <source>
        <dbReference type="SAM" id="MobiDB-lite"/>
    </source>
</evidence>
<evidence type="ECO:0000256" key="3">
    <source>
        <dbReference type="ARBA" id="ARBA00022729"/>
    </source>
</evidence>
<dbReference type="GO" id="GO:0009986">
    <property type="term" value="C:cell surface"/>
    <property type="evidence" value="ECO:0007669"/>
    <property type="project" value="TreeGrafter"/>
</dbReference>
<keyword evidence="9" id="KW-1185">Reference proteome</keyword>
<reference evidence="8 9" key="1">
    <citation type="submission" date="2019-04" db="EMBL/GenBank/DDBJ databases">
        <title>Draft genome of the big-headed turtle Platysternon megacephalum.</title>
        <authorList>
            <person name="Gong S."/>
        </authorList>
    </citation>
    <scope>NUCLEOTIDE SEQUENCE [LARGE SCALE GENOMIC DNA]</scope>
    <source>
        <strain evidence="8">DO16091913</strain>
        <tissue evidence="8">Muscle</tissue>
    </source>
</reference>
<feature type="compositionally biased region" description="Low complexity" evidence="7">
    <location>
        <begin position="1267"/>
        <end position="1287"/>
    </location>
</feature>
<evidence type="ECO:0000256" key="4">
    <source>
        <dbReference type="ARBA" id="ARBA00022889"/>
    </source>
</evidence>
<evidence type="ECO:0000256" key="1">
    <source>
        <dbReference type="ARBA" id="ARBA00004370"/>
    </source>
</evidence>
<comment type="similarity">
    <text evidence="2">Belongs to the mesothelin family.</text>
</comment>
<dbReference type="Pfam" id="PF06060">
    <property type="entry name" value="Mesothelin"/>
    <property type="match status" value="1"/>
</dbReference>
<comment type="caution">
    <text evidence="8">The sequence shown here is derived from an EMBL/GenBank/DDBJ whole genome shotgun (WGS) entry which is preliminary data.</text>
</comment>
<organism evidence="8 9">
    <name type="scientific">Platysternon megacephalum</name>
    <name type="common">big-headed turtle</name>
    <dbReference type="NCBI Taxonomy" id="55544"/>
    <lineage>
        <taxon>Eukaryota</taxon>
        <taxon>Metazoa</taxon>
        <taxon>Chordata</taxon>
        <taxon>Craniata</taxon>
        <taxon>Vertebrata</taxon>
        <taxon>Euteleostomi</taxon>
        <taxon>Archelosauria</taxon>
        <taxon>Testudinata</taxon>
        <taxon>Testudines</taxon>
        <taxon>Cryptodira</taxon>
        <taxon>Durocryptodira</taxon>
        <taxon>Testudinoidea</taxon>
        <taxon>Platysternidae</taxon>
        <taxon>Platysternon</taxon>
    </lineage>
</organism>
<evidence type="ECO:0000256" key="5">
    <source>
        <dbReference type="ARBA" id="ARBA00023136"/>
    </source>
</evidence>
<reference evidence="8 9" key="2">
    <citation type="submission" date="2019-04" db="EMBL/GenBank/DDBJ databases">
        <title>The genome sequence of big-headed turtle.</title>
        <authorList>
            <person name="Gong S."/>
        </authorList>
    </citation>
    <scope>NUCLEOTIDE SEQUENCE [LARGE SCALE GENOMIC DNA]</scope>
    <source>
        <strain evidence="8">DO16091913</strain>
        <tissue evidence="8">Muscle</tissue>
    </source>
</reference>
<dbReference type="InterPro" id="IPR026664">
    <property type="entry name" value="Stereocilin-rel"/>
</dbReference>
<keyword evidence="4" id="KW-0130">Cell adhesion</keyword>
<dbReference type="Gene3D" id="1.20.970.40">
    <property type="match status" value="1"/>
</dbReference>
<evidence type="ECO:0000256" key="2">
    <source>
        <dbReference type="ARBA" id="ARBA00011016"/>
    </source>
</evidence>
<keyword evidence="3" id="KW-0732">Signal</keyword>
<feature type="compositionally biased region" description="Polar residues" evidence="7">
    <location>
        <begin position="1288"/>
        <end position="1305"/>
    </location>
</feature>
<proteinExistence type="inferred from homology"/>
<evidence type="ECO:0000313" key="8">
    <source>
        <dbReference type="EMBL" id="TFK10538.1"/>
    </source>
</evidence>
<evidence type="ECO:0000256" key="6">
    <source>
        <dbReference type="ARBA" id="ARBA00023180"/>
    </source>
</evidence>
<protein>
    <submittedName>
        <fullName evidence="8">Mesothelin-like protein</fullName>
    </submittedName>
</protein>
<dbReference type="OrthoDB" id="9909579at2759"/>
<keyword evidence="5" id="KW-0472">Membrane</keyword>
<dbReference type="Proteomes" id="UP000297703">
    <property type="component" value="Unassembled WGS sequence"/>
</dbReference>
<accession>A0A4D9ETI5</accession>
<dbReference type="InterPro" id="IPR010335">
    <property type="entry name" value="Mesothelin"/>
</dbReference>
<sequence length="1374" mass="149574">MSFVTTSTVTEYIDELNRQANLSLRGDIRAALLQHVLAAAQPIFQKAEDAEFVHWMDPRLAGLISGLNSTHVPLVFNGLESRNCSAINAVVTVLNSSITDFSNTTRQSIYRGILNATAGSSLRCYATSTSFAVYLRETFQGFAAFLNLRDLASIVPASEIQTIVNTVAPAALADLLSSSDFLNDNNFLTVLLKNYKRRGAFMDLFNKRSIVDTLPNDTKTAVLAGVWPAVLRSDNETVVDTWLSARLSQYFRFIQGNILNFRGTRNASCTAFRKIVGKLSDNITAFKVSQQEIYNFTKAYLTATSARPRCYNASDPRTANWFAAYLGRSIRYSSADDVRSFINNNATLLQDLAINPDNLRLINHTRIHKDVAELYATALFAKNSNFSLVNLPEQLLCFARRSTAIRLLSASASLSIIARINLHCGPSNASELKDPFTTDHQLATMLVAQITTFDARTLAALGQQAVGLTSGQILELRAQDIADPLALQSLGQVNGWDRGQSQGLMNKLISSNFTFDTAEAFQRLGTLVPGLPSRVFSNITADTAMKMVKNANFHRAIKKAPGYLKRAFVNKIISNASSLNDILNNVPDDLVDQVPIPLLVFRDKLLDLRKINEKQWSSEQAAVFFVDVLNATDSYADLSAAVLQGFQCGAASRLSPDKISSLVEHVKNQNAVLSAHQLSCMAKILAAKNLTANFTSYPPDVLLFFDFTQVQNHTCKEFYSLASQGDLNLLPNGSAQRTQLLNNALVCLGRVNNTLSKEQLSSLGALVCDMDPAAITDSDPRILENLKLCPDLAGAQKAALNALLSSGESQDGAPLSWDLGSLQSLGSLTLYLNQTTWRSVKEGVRKAFFRSVVAGYQTQSASQKEKTMLLLKSIGSASPSSPRSKRATEQCKSEPITASTIQDPLFIVYYDTKGQFDACLSNEVLKANLVPLLEHPLTEEYLDVMKRKLSEIYPAGIPEDQLKLFGQLSRLYDGNEISTWRVTSSDTLSALLDPSGGRWKASGAKQLITRYTDLGGTLTGPLLQKIGGRDLCGLDDDQINKISPEAIGTAGKLDISSCSQSKKDRLYAKARDAFASQTGTSAYYPLIQPYVGGAPTKDLERLAGSNIAMDIETFTSLKPSELQNLSVQNVKNLLGVNLPDLKRAENHPSVTSWIQRHYQSELDSVLGIGLHGGMSEPVSMATASIETSATPDTSTSPPATTYNVKTPHDTTSPPAIMAPLATIHNTTTIDNTTSPPATTYNVTIPHETTAPPAIIASLATIHNITTTHNTTSPPATTYNTTIPHNTTSPHTTTYNDTIPHNTTSLPLFGEKSSTRASRQDQEQQHAENPPRTLHIGSLCPIHGDAKPSPAELPRPSPPQEQHLMPTVHLLGQQG</sequence>
<name>A0A4D9ETI5_9SAUR</name>
<comment type="subcellular location">
    <subcellularLocation>
        <location evidence="1">Membrane</location>
    </subcellularLocation>
</comment>
<dbReference type="PANTHER" id="PTHR23412">
    <property type="entry name" value="STEREOCILIN RELATED"/>
    <property type="match status" value="1"/>
</dbReference>
<feature type="region of interest" description="Disordered" evidence="7">
    <location>
        <begin position="1184"/>
        <end position="1212"/>
    </location>
</feature>
<dbReference type="EMBL" id="QXTE01000040">
    <property type="protein sequence ID" value="TFK10538.1"/>
    <property type="molecule type" value="Genomic_DNA"/>
</dbReference>
<feature type="region of interest" description="Disordered" evidence="7">
    <location>
        <begin position="1267"/>
        <end position="1374"/>
    </location>
</feature>
<keyword evidence="6" id="KW-0325">Glycoprotein</keyword>
<evidence type="ECO:0000313" key="9">
    <source>
        <dbReference type="Proteomes" id="UP000297703"/>
    </source>
</evidence>